<protein>
    <submittedName>
        <fullName evidence="1">Uncharacterized protein</fullName>
    </submittedName>
</protein>
<proteinExistence type="predicted"/>
<evidence type="ECO:0000313" key="1">
    <source>
        <dbReference type="EMBL" id="MPN27647.1"/>
    </source>
</evidence>
<accession>A0A645GL79</accession>
<organism evidence="1">
    <name type="scientific">bioreactor metagenome</name>
    <dbReference type="NCBI Taxonomy" id="1076179"/>
    <lineage>
        <taxon>unclassified sequences</taxon>
        <taxon>metagenomes</taxon>
        <taxon>ecological metagenomes</taxon>
    </lineage>
</organism>
<dbReference type="AlphaFoldDB" id="A0A645GL79"/>
<reference evidence="1" key="1">
    <citation type="submission" date="2019-08" db="EMBL/GenBank/DDBJ databases">
        <authorList>
            <person name="Kucharzyk K."/>
            <person name="Murdoch R.W."/>
            <person name="Higgins S."/>
            <person name="Loffler F."/>
        </authorList>
    </citation>
    <scope>NUCLEOTIDE SEQUENCE</scope>
</reference>
<gene>
    <name evidence="1" type="ORF">SDC9_175081</name>
</gene>
<dbReference type="EMBL" id="VSSQ01077631">
    <property type="protein sequence ID" value="MPN27647.1"/>
    <property type="molecule type" value="Genomic_DNA"/>
</dbReference>
<comment type="caution">
    <text evidence="1">The sequence shown here is derived from an EMBL/GenBank/DDBJ whole genome shotgun (WGS) entry which is preliminary data.</text>
</comment>
<name>A0A645GL79_9ZZZZ</name>
<sequence length="49" mass="5918">MDDTVFKTLIDYDIKASNMYNLIYYKNNKELLKGPMDYYKSPTYIRTPK</sequence>